<evidence type="ECO:0000256" key="4">
    <source>
        <dbReference type="ARBA" id="ARBA00022839"/>
    </source>
</evidence>
<dbReference type="GO" id="GO:0005737">
    <property type="term" value="C:cytoplasm"/>
    <property type="evidence" value="ECO:0007669"/>
    <property type="project" value="UniProtKB-SubCell"/>
</dbReference>
<evidence type="ECO:0000313" key="10">
    <source>
        <dbReference type="Proteomes" id="UP000021816"/>
    </source>
</evidence>
<dbReference type="HAMAP" id="MF_00378">
    <property type="entry name" value="Exonuc_7_L"/>
    <property type="match status" value="1"/>
</dbReference>
<dbReference type="InterPro" id="IPR020579">
    <property type="entry name" value="Exonuc_VII_lsu_C"/>
</dbReference>
<sequence length="473" mass="51481">MSEIVAGNTSFPAPPPVIPVAMLNRLVRERLEAAFPLCWVAGEVSNLSRAPSGHVYFSLKDAAAQVRCVMFRSRAQLLGWRLENGQHIEARVLVTLYEARGDFQLNVEAARRGGVGNLHEQFLRLKEKLAAEGLFASAGKRALPPFPRCVGVVTSLQAAALRDVLTTLARRAPQVSVVLYPTPVQGEGAGAQIADAIRRAGERRDCELLIVCRGGGSMEDLWAFNDERVARAIRACPLPVICGVGHETDFSIADFAADQRAPTPTAAAELAAPEQAALRARLSVLQTALRRQIEPLLEQRSQQLDWLARRLQHPAQYLAQHRERLRNLQRQLGAGLLQASARARGELTHLSRRLLLNRPHPARHAGRLAALAPRLRSAWHDAQHGRRAKLERLTAGLAHLNPQAVLARGYSVVTSAQGEIVRDSRSLEPSARIAVLLHHGRVEAEVTALFEDHGAAAGLPFPASGIATRPGGE</sequence>
<comment type="subcellular location">
    <subcellularLocation>
        <location evidence="5 6">Cytoplasm</location>
    </subcellularLocation>
</comment>
<evidence type="ECO:0000256" key="6">
    <source>
        <dbReference type="RuleBase" id="RU004355"/>
    </source>
</evidence>
<dbReference type="GO" id="GO:0003676">
    <property type="term" value="F:nucleic acid binding"/>
    <property type="evidence" value="ECO:0007669"/>
    <property type="project" value="InterPro"/>
</dbReference>
<evidence type="ECO:0000256" key="1">
    <source>
        <dbReference type="ARBA" id="ARBA00022490"/>
    </source>
</evidence>
<feature type="domain" description="Exonuclease VII large subunit C-terminal" evidence="7">
    <location>
        <begin position="134"/>
        <end position="445"/>
    </location>
</feature>
<protein>
    <recommendedName>
        <fullName evidence="5">Exodeoxyribonuclease 7 large subunit</fullName>
        <ecNumber evidence="5">3.1.11.6</ecNumber>
    </recommendedName>
    <alternativeName>
        <fullName evidence="5">Exodeoxyribonuclease VII large subunit</fullName>
        <shortName evidence="5">Exonuclease VII large subunit</shortName>
    </alternativeName>
</protein>
<dbReference type="STRING" id="1454003.AW10_01650"/>
<feature type="domain" description="OB-fold nucleic acid binding" evidence="8">
    <location>
        <begin position="19"/>
        <end position="109"/>
    </location>
</feature>
<keyword evidence="3 5" id="KW-0378">Hydrolase</keyword>
<comment type="function">
    <text evidence="5">Bidirectionally degrades single-stranded DNA into large acid-insoluble oligonucleotides, which are then degraded further into small acid-soluble oligonucleotides.</text>
</comment>
<evidence type="ECO:0000259" key="7">
    <source>
        <dbReference type="Pfam" id="PF02601"/>
    </source>
</evidence>
<dbReference type="Proteomes" id="UP000021816">
    <property type="component" value="Unassembled WGS sequence"/>
</dbReference>
<dbReference type="PANTHER" id="PTHR30008">
    <property type="entry name" value="EXODEOXYRIBONUCLEASE 7 LARGE SUBUNIT"/>
    <property type="match status" value="1"/>
</dbReference>
<gene>
    <name evidence="5 9" type="primary">xseA</name>
    <name evidence="9" type="ORF">AW10_01650</name>
</gene>
<comment type="catalytic activity">
    <reaction evidence="5 6">
        <text>Exonucleolytic cleavage in either 5'- to 3'- or 3'- to 5'-direction to yield nucleoside 5'-phosphates.</text>
        <dbReference type="EC" id="3.1.11.6"/>
    </reaction>
</comment>
<dbReference type="CDD" id="cd04489">
    <property type="entry name" value="ExoVII_LU_OBF"/>
    <property type="match status" value="1"/>
</dbReference>
<dbReference type="GO" id="GO:0008855">
    <property type="term" value="F:exodeoxyribonuclease VII activity"/>
    <property type="evidence" value="ECO:0007669"/>
    <property type="project" value="UniProtKB-UniRule"/>
</dbReference>
<dbReference type="InterPro" id="IPR025824">
    <property type="entry name" value="OB-fold_nuc-bd_dom"/>
</dbReference>
<organism evidence="9 10">
    <name type="scientific">Candidatus Accumulibacter appositus</name>
    <dbReference type="NCBI Taxonomy" id="1454003"/>
    <lineage>
        <taxon>Bacteria</taxon>
        <taxon>Pseudomonadati</taxon>
        <taxon>Pseudomonadota</taxon>
        <taxon>Betaproteobacteria</taxon>
        <taxon>Candidatus Accumulibacter</taxon>
    </lineage>
</organism>
<comment type="similarity">
    <text evidence="5 6">Belongs to the XseA family.</text>
</comment>
<comment type="caution">
    <text evidence="9">The sequence shown here is derived from an EMBL/GenBank/DDBJ whole genome shotgun (WGS) entry which is preliminary data.</text>
</comment>
<comment type="subunit">
    <text evidence="5">Heterooligomer composed of large and small subunits.</text>
</comment>
<keyword evidence="2 5" id="KW-0540">Nuclease</keyword>
<dbReference type="EMBL" id="JEMX01000029">
    <property type="protein sequence ID" value="EXI80743.1"/>
    <property type="molecule type" value="Genomic_DNA"/>
</dbReference>
<evidence type="ECO:0000256" key="5">
    <source>
        <dbReference type="HAMAP-Rule" id="MF_00378"/>
    </source>
</evidence>
<keyword evidence="4 5" id="KW-0269">Exonuclease</keyword>
<reference evidence="9 10" key="1">
    <citation type="submission" date="2014-02" db="EMBL/GenBank/DDBJ databases">
        <title>Expanding our view of genomic diversity in Candidatus Accumulibacter clades.</title>
        <authorList>
            <person name="Skennerton C.T."/>
            <person name="Barr J.J."/>
            <person name="Slater F.R."/>
            <person name="Bond P.L."/>
            <person name="Tyson G.W."/>
        </authorList>
    </citation>
    <scope>NUCLEOTIDE SEQUENCE [LARGE SCALE GENOMIC DNA]</scope>
    <source>
        <strain evidence="10">BA-92</strain>
    </source>
</reference>
<dbReference type="PANTHER" id="PTHR30008:SF0">
    <property type="entry name" value="EXODEOXYRIBONUCLEASE 7 LARGE SUBUNIT"/>
    <property type="match status" value="1"/>
</dbReference>
<dbReference type="NCBIfam" id="TIGR00237">
    <property type="entry name" value="xseA"/>
    <property type="match status" value="1"/>
</dbReference>
<proteinExistence type="inferred from homology"/>
<keyword evidence="1 5" id="KW-0963">Cytoplasm</keyword>
<evidence type="ECO:0000256" key="3">
    <source>
        <dbReference type="ARBA" id="ARBA00022801"/>
    </source>
</evidence>
<dbReference type="GO" id="GO:0006308">
    <property type="term" value="P:DNA catabolic process"/>
    <property type="evidence" value="ECO:0007669"/>
    <property type="project" value="UniProtKB-UniRule"/>
</dbReference>
<dbReference type="GO" id="GO:0009318">
    <property type="term" value="C:exodeoxyribonuclease VII complex"/>
    <property type="evidence" value="ECO:0007669"/>
    <property type="project" value="UniProtKB-UniRule"/>
</dbReference>
<dbReference type="PATRIC" id="fig|1454003.3.peg.1702"/>
<evidence type="ECO:0000313" key="9">
    <source>
        <dbReference type="EMBL" id="EXI80743.1"/>
    </source>
</evidence>
<dbReference type="InterPro" id="IPR003753">
    <property type="entry name" value="Exonuc_VII_L"/>
</dbReference>
<dbReference type="Pfam" id="PF13742">
    <property type="entry name" value="tRNA_anti_2"/>
    <property type="match status" value="1"/>
</dbReference>
<name>A0A011NDH2_9PROT</name>
<dbReference type="EC" id="3.1.11.6" evidence="5"/>
<dbReference type="AlphaFoldDB" id="A0A011NDH2"/>
<accession>A0A011NDH2</accession>
<dbReference type="Pfam" id="PF02601">
    <property type="entry name" value="Exonuc_VII_L"/>
    <property type="match status" value="1"/>
</dbReference>
<evidence type="ECO:0000259" key="8">
    <source>
        <dbReference type="Pfam" id="PF13742"/>
    </source>
</evidence>
<evidence type="ECO:0000256" key="2">
    <source>
        <dbReference type="ARBA" id="ARBA00022722"/>
    </source>
</evidence>